<keyword evidence="2" id="KW-1185">Reference proteome</keyword>
<reference evidence="1 2" key="1">
    <citation type="submission" date="2019-10" db="EMBL/GenBank/DDBJ databases">
        <authorList>
            <person name="Palmer J.M."/>
        </authorList>
    </citation>
    <scope>NUCLEOTIDE SEQUENCE [LARGE SCALE GENOMIC DNA]</scope>
    <source>
        <strain evidence="1 2">TWF506</strain>
    </source>
</reference>
<evidence type="ECO:0000313" key="2">
    <source>
        <dbReference type="Proteomes" id="UP001307849"/>
    </source>
</evidence>
<dbReference type="Proteomes" id="UP001307849">
    <property type="component" value="Unassembled WGS sequence"/>
</dbReference>
<organism evidence="1 2">
    <name type="scientific">Arthrobotrys conoides</name>
    <dbReference type="NCBI Taxonomy" id="74498"/>
    <lineage>
        <taxon>Eukaryota</taxon>
        <taxon>Fungi</taxon>
        <taxon>Dikarya</taxon>
        <taxon>Ascomycota</taxon>
        <taxon>Pezizomycotina</taxon>
        <taxon>Orbiliomycetes</taxon>
        <taxon>Orbiliales</taxon>
        <taxon>Orbiliaceae</taxon>
        <taxon>Arthrobotrys</taxon>
    </lineage>
</organism>
<gene>
    <name evidence="1" type="ORF">TWF506_011357</name>
</gene>
<comment type="caution">
    <text evidence="1">The sequence shown here is derived from an EMBL/GenBank/DDBJ whole genome shotgun (WGS) entry which is preliminary data.</text>
</comment>
<dbReference type="EMBL" id="JAVHJM010000009">
    <property type="protein sequence ID" value="KAK6506447.1"/>
    <property type="molecule type" value="Genomic_DNA"/>
</dbReference>
<protein>
    <submittedName>
        <fullName evidence="1">Uncharacterized protein</fullName>
    </submittedName>
</protein>
<proteinExistence type="predicted"/>
<dbReference type="AlphaFoldDB" id="A0AAN8RNW1"/>
<sequence length="370" mass="41564">MVFGISAPNKSDQMRAYARILIFALKTGGVYMAPILPNGHQDVSPANLTSFHPFGNYSVTSIASAVLNTTVPVYTPPMNGSHSAIMPYKNQESCSSCKGDGTDVGGSDPQMKATVPKNGTSLNLIKKEIHPSFFYQNNKMHIRCAPPKKVIDIEPRENSLNFPFERWPRWKKEYVDKSRALVDIEVLQRSCRQNCECDDAGAIISRYRYGPNAPCGKQWQVDRCIVVLACYCTALLVQPSATGQEAPIEEYQAALDRIPQTFMRGLKRRPGESMTWVPSEMDRMMRASRLAQLGSEAEAELPLSGPEPRPRWRGLVRPPAMPAGRYLRGLRFGRNSGLFNYPWLEKREISDNYDVSDFRKGDEMTTVRDS</sequence>
<accession>A0AAN8RNW1</accession>
<evidence type="ECO:0000313" key="1">
    <source>
        <dbReference type="EMBL" id="KAK6506447.1"/>
    </source>
</evidence>
<name>A0AAN8RNW1_9PEZI</name>